<evidence type="ECO:0000256" key="1">
    <source>
        <dbReference type="ARBA" id="ARBA00005446"/>
    </source>
</evidence>
<evidence type="ECO:0000256" key="2">
    <source>
        <dbReference type="ARBA" id="ARBA00034617"/>
    </source>
</evidence>
<dbReference type="GO" id="GO:0000724">
    <property type="term" value="P:double-strand break repair via homologous recombination"/>
    <property type="evidence" value="ECO:0007669"/>
    <property type="project" value="TreeGrafter"/>
</dbReference>
<dbReference type="PANTHER" id="PTHR13710">
    <property type="entry name" value="DNA HELICASE RECQ FAMILY MEMBER"/>
    <property type="match status" value="1"/>
</dbReference>
<dbReference type="Gene3D" id="3.40.50.300">
    <property type="entry name" value="P-loop containing nucleotide triphosphate hydrolases"/>
    <property type="match status" value="1"/>
</dbReference>
<comment type="caution">
    <text evidence="5">The sequence shown here is derived from an EMBL/GenBank/DDBJ whole genome shotgun (WGS) entry which is preliminary data.</text>
</comment>
<comment type="catalytic activity">
    <reaction evidence="2">
        <text>Couples ATP hydrolysis with the unwinding of duplex DNA by translocating in the 3'-5' direction.</text>
        <dbReference type="EC" id="5.6.2.4"/>
    </reaction>
</comment>
<comment type="similarity">
    <text evidence="1">Belongs to the helicase family. RecQ subfamily.</text>
</comment>
<dbReference type="Pfam" id="PF00271">
    <property type="entry name" value="Helicase_C"/>
    <property type="match status" value="1"/>
</dbReference>
<reference evidence="5" key="1">
    <citation type="journal article" date="2019" name="bioRxiv">
        <title>The Genome of the Zebra Mussel, Dreissena polymorpha: A Resource for Invasive Species Research.</title>
        <authorList>
            <person name="McCartney M.A."/>
            <person name="Auch B."/>
            <person name="Kono T."/>
            <person name="Mallez S."/>
            <person name="Zhang Y."/>
            <person name="Obille A."/>
            <person name="Becker A."/>
            <person name="Abrahante J.E."/>
            <person name="Garbe J."/>
            <person name="Badalamenti J.P."/>
            <person name="Herman A."/>
            <person name="Mangelson H."/>
            <person name="Liachko I."/>
            <person name="Sullivan S."/>
            <person name="Sone E.D."/>
            <person name="Koren S."/>
            <person name="Silverstein K.A.T."/>
            <person name="Beckman K.B."/>
            <person name="Gohl D.M."/>
        </authorList>
    </citation>
    <scope>NUCLEOTIDE SEQUENCE</scope>
    <source>
        <strain evidence="5">Duluth1</strain>
        <tissue evidence="5">Whole animal</tissue>
    </source>
</reference>
<dbReference type="PROSITE" id="PS51194">
    <property type="entry name" value="HELICASE_CTER"/>
    <property type="match status" value="1"/>
</dbReference>
<dbReference type="GO" id="GO:0005737">
    <property type="term" value="C:cytoplasm"/>
    <property type="evidence" value="ECO:0007669"/>
    <property type="project" value="TreeGrafter"/>
</dbReference>
<accession>A0A9D4CUB5</accession>
<dbReference type="EMBL" id="JAIWYP010000011">
    <property type="protein sequence ID" value="KAH3733606.1"/>
    <property type="molecule type" value="Genomic_DNA"/>
</dbReference>
<organism evidence="5 6">
    <name type="scientific">Dreissena polymorpha</name>
    <name type="common">Zebra mussel</name>
    <name type="synonym">Mytilus polymorpha</name>
    <dbReference type="NCBI Taxonomy" id="45954"/>
    <lineage>
        <taxon>Eukaryota</taxon>
        <taxon>Metazoa</taxon>
        <taxon>Spiralia</taxon>
        <taxon>Lophotrochozoa</taxon>
        <taxon>Mollusca</taxon>
        <taxon>Bivalvia</taxon>
        <taxon>Autobranchia</taxon>
        <taxon>Heteroconchia</taxon>
        <taxon>Euheterodonta</taxon>
        <taxon>Imparidentia</taxon>
        <taxon>Neoheterodontei</taxon>
        <taxon>Myida</taxon>
        <taxon>Dreissenoidea</taxon>
        <taxon>Dreissenidae</taxon>
        <taxon>Dreissena</taxon>
    </lineage>
</organism>
<evidence type="ECO:0000256" key="3">
    <source>
        <dbReference type="ARBA" id="ARBA00034808"/>
    </source>
</evidence>
<keyword evidence="6" id="KW-1185">Reference proteome</keyword>
<evidence type="ECO:0000313" key="6">
    <source>
        <dbReference type="Proteomes" id="UP000828390"/>
    </source>
</evidence>
<dbReference type="GO" id="GO:0005654">
    <property type="term" value="C:nucleoplasm"/>
    <property type="evidence" value="ECO:0007669"/>
    <property type="project" value="TreeGrafter"/>
</dbReference>
<dbReference type="GO" id="GO:0009378">
    <property type="term" value="F:four-way junction helicase activity"/>
    <property type="evidence" value="ECO:0007669"/>
    <property type="project" value="TreeGrafter"/>
</dbReference>
<sequence>MKVKQDIFEVLQLDSKNTDIISKSPNRENIFIYCRKKESKEYEQELKWLIDHLKENGKSSKKILVYCRSIDTVSEIFVTVKECLGDSAYAGRVVSPENLLVEMFHKCTHESSKARILREFPSQNSTIRCLFATVALGMGIDIPDIDVVSKVCDIILARGRTLCERWAKRIEPYII</sequence>
<evidence type="ECO:0000313" key="5">
    <source>
        <dbReference type="EMBL" id="KAH3733606.1"/>
    </source>
</evidence>
<dbReference type="InterPro" id="IPR001650">
    <property type="entry name" value="Helicase_C-like"/>
</dbReference>
<dbReference type="GO" id="GO:0043138">
    <property type="term" value="F:3'-5' DNA helicase activity"/>
    <property type="evidence" value="ECO:0007669"/>
    <property type="project" value="UniProtKB-EC"/>
</dbReference>
<dbReference type="GO" id="GO:0000723">
    <property type="term" value="P:telomere maintenance"/>
    <property type="evidence" value="ECO:0007669"/>
    <property type="project" value="TreeGrafter"/>
</dbReference>
<dbReference type="InterPro" id="IPR027417">
    <property type="entry name" value="P-loop_NTPase"/>
</dbReference>
<name>A0A9D4CUB5_DREPO</name>
<reference evidence="5" key="2">
    <citation type="submission" date="2020-11" db="EMBL/GenBank/DDBJ databases">
        <authorList>
            <person name="McCartney M.A."/>
            <person name="Auch B."/>
            <person name="Kono T."/>
            <person name="Mallez S."/>
            <person name="Becker A."/>
            <person name="Gohl D.M."/>
            <person name="Silverstein K.A.T."/>
            <person name="Koren S."/>
            <person name="Bechman K.B."/>
            <person name="Herman A."/>
            <person name="Abrahante J.E."/>
            <person name="Garbe J."/>
        </authorList>
    </citation>
    <scope>NUCLEOTIDE SEQUENCE</scope>
    <source>
        <strain evidence="5">Duluth1</strain>
        <tissue evidence="5">Whole animal</tissue>
    </source>
</reference>
<dbReference type="SUPFAM" id="SSF52540">
    <property type="entry name" value="P-loop containing nucleoside triphosphate hydrolases"/>
    <property type="match status" value="1"/>
</dbReference>
<feature type="domain" description="Helicase C-terminal" evidence="4">
    <location>
        <begin position="45"/>
        <end position="175"/>
    </location>
</feature>
<dbReference type="GO" id="GO:0005694">
    <property type="term" value="C:chromosome"/>
    <property type="evidence" value="ECO:0007669"/>
    <property type="project" value="TreeGrafter"/>
</dbReference>
<gene>
    <name evidence="5" type="ORF">DPMN_040037</name>
</gene>
<proteinExistence type="inferred from homology"/>
<evidence type="ECO:0000259" key="4">
    <source>
        <dbReference type="PROSITE" id="PS51194"/>
    </source>
</evidence>
<dbReference type="AlphaFoldDB" id="A0A9D4CUB5"/>
<dbReference type="PANTHER" id="PTHR13710:SF157">
    <property type="entry name" value="DNA HELICASE"/>
    <property type="match status" value="1"/>
</dbReference>
<dbReference type="EC" id="5.6.2.4" evidence="3"/>
<protein>
    <recommendedName>
        <fullName evidence="3">DNA 3'-5' helicase</fullName>
        <ecNumber evidence="3">5.6.2.4</ecNumber>
    </recommendedName>
</protein>
<dbReference type="Proteomes" id="UP000828390">
    <property type="component" value="Unassembled WGS sequence"/>
</dbReference>